<accession>A0ACA9PW53</accession>
<reference evidence="1" key="1">
    <citation type="submission" date="2021-06" db="EMBL/GenBank/DDBJ databases">
        <authorList>
            <person name="Kallberg Y."/>
            <person name="Tangrot J."/>
            <person name="Rosling A."/>
        </authorList>
    </citation>
    <scope>NUCLEOTIDE SEQUENCE</scope>
    <source>
        <strain evidence="1">IL203A</strain>
    </source>
</reference>
<organism evidence="1 2">
    <name type="scientific">Dentiscutata heterogama</name>
    <dbReference type="NCBI Taxonomy" id="1316150"/>
    <lineage>
        <taxon>Eukaryota</taxon>
        <taxon>Fungi</taxon>
        <taxon>Fungi incertae sedis</taxon>
        <taxon>Mucoromycota</taxon>
        <taxon>Glomeromycotina</taxon>
        <taxon>Glomeromycetes</taxon>
        <taxon>Diversisporales</taxon>
        <taxon>Gigasporaceae</taxon>
        <taxon>Dentiscutata</taxon>
    </lineage>
</organism>
<protein>
    <submittedName>
        <fullName evidence="1">1335_t:CDS:1</fullName>
    </submittedName>
</protein>
<comment type="caution">
    <text evidence="1">The sequence shown here is derived from an EMBL/GenBank/DDBJ whole genome shotgun (WGS) entry which is preliminary data.</text>
</comment>
<feature type="non-terminal residue" evidence="1">
    <location>
        <position position="118"/>
    </location>
</feature>
<dbReference type="EMBL" id="CAJVPU010033876">
    <property type="protein sequence ID" value="CAG8723619.1"/>
    <property type="molecule type" value="Genomic_DNA"/>
</dbReference>
<sequence>HDDNNEFNNNFNNDQDNDYNSEDNTKEKKQHSARTATMNYFLVELMISASISSEVDNIKLHNMFAHWIICCQRPFFLIEDPELTEIVQYLNPTAQLVKADMFKNTILALYNSGKEELK</sequence>
<dbReference type="Proteomes" id="UP000789702">
    <property type="component" value="Unassembled WGS sequence"/>
</dbReference>
<evidence type="ECO:0000313" key="1">
    <source>
        <dbReference type="EMBL" id="CAG8723619.1"/>
    </source>
</evidence>
<name>A0ACA9PW53_9GLOM</name>
<feature type="non-terminal residue" evidence="1">
    <location>
        <position position="1"/>
    </location>
</feature>
<gene>
    <name evidence="1" type="ORF">DHETER_LOCUS12978</name>
</gene>
<keyword evidence="2" id="KW-1185">Reference proteome</keyword>
<evidence type="ECO:0000313" key="2">
    <source>
        <dbReference type="Proteomes" id="UP000789702"/>
    </source>
</evidence>
<proteinExistence type="predicted"/>